<evidence type="ECO:0000313" key="2">
    <source>
        <dbReference type="Proteomes" id="UP000502894"/>
    </source>
</evidence>
<accession>A0A6F8T879</accession>
<organism evidence="1 2">
    <name type="scientific">Legionella antarctica</name>
    <dbReference type="NCBI Taxonomy" id="2708020"/>
    <lineage>
        <taxon>Bacteria</taxon>
        <taxon>Pseudomonadati</taxon>
        <taxon>Pseudomonadota</taxon>
        <taxon>Gammaproteobacteria</taxon>
        <taxon>Legionellales</taxon>
        <taxon>Legionellaceae</taxon>
        <taxon>Legionella</taxon>
    </lineage>
</organism>
<name>A0A6F8T879_9GAMM</name>
<reference evidence="1" key="1">
    <citation type="journal article" date="2020" name="Microbiol. Resour. Announc.">
        <title>Complete Genome Sequence of Novel Psychrotolerant Legionella Strain TUM19329, Isolated from Antarctic Lake Sediment.</title>
        <authorList>
            <person name="Shimada S."/>
            <person name="Nakai R."/>
            <person name="Aoki K."/>
            <person name="Shimoeda N."/>
            <person name="Ohno G."/>
            <person name="Miyazaki Y."/>
            <person name="Kudoh S."/>
            <person name="Imura S."/>
            <person name="Watanabe K."/>
            <person name="Ishii Y."/>
            <person name="Tateda K."/>
        </authorList>
    </citation>
    <scope>NUCLEOTIDE SEQUENCE [LARGE SCALE GENOMIC DNA]</scope>
    <source>
        <strain evidence="1">TUM19329</strain>
    </source>
</reference>
<evidence type="ECO:0000313" key="1">
    <source>
        <dbReference type="EMBL" id="BCA96885.1"/>
    </source>
</evidence>
<dbReference type="Proteomes" id="UP000502894">
    <property type="component" value="Chromosome"/>
</dbReference>
<dbReference type="KEGG" id="lant:TUM19329_32460"/>
<dbReference type="EMBL" id="AP022839">
    <property type="protein sequence ID" value="BCA96885.1"/>
    <property type="molecule type" value="Genomic_DNA"/>
</dbReference>
<sequence>MENEWLKVIRLSPVACQHINLIGRYEFYNKKGCLNLYDVIKKLVTNKKIDLLATD</sequence>
<keyword evidence="2" id="KW-1185">Reference proteome</keyword>
<proteinExistence type="predicted"/>
<gene>
    <name evidence="1" type="ORF">TUM19329_32460</name>
</gene>
<protein>
    <submittedName>
        <fullName evidence="1">Uncharacterized protein</fullName>
    </submittedName>
</protein>
<dbReference type="AlphaFoldDB" id="A0A6F8T879"/>